<keyword evidence="6 8" id="KW-1133">Transmembrane helix</keyword>
<evidence type="ECO:0000259" key="9">
    <source>
        <dbReference type="PROSITE" id="PS50850"/>
    </source>
</evidence>
<gene>
    <name evidence="10" type="ORF">Aco04nite_55200</name>
</gene>
<comment type="similarity">
    <text evidence="2">Belongs to the major facilitator superfamily. TCR/Tet family.</text>
</comment>
<feature type="domain" description="Major facilitator superfamily (MFS) profile" evidence="9">
    <location>
        <begin position="1"/>
        <end position="448"/>
    </location>
</feature>
<keyword evidence="11" id="KW-1185">Reference proteome</keyword>
<keyword evidence="7 8" id="KW-0472">Membrane</keyword>
<evidence type="ECO:0000256" key="6">
    <source>
        <dbReference type="ARBA" id="ARBA00022989"/>
    </source>
</evidence>
<evidence type="ECO:0000256" key="4">
    <source>
        <dbReference type="ARBA" id="ARBA00022475"/>
    </source>
</evidence>
<dbReference type="GO" id="GO:0022857">
    <property type="term" value="F:transmembrane transporter activity"/>
    <property type="evidence" value="ECO:0007669"/>
    <property type="project" value="InterPro"/>
</dbReference>
<feature type="transmembrane region" description="Helical" evidence="8">
    <location>
        <begin position="344"/>
        <end position="368"/>
    </location>
</feature>
<feature type="transmembrane region" description="Helical" evidence="8">
    <location>
        <begin position="66"/>
        <end position="93"/>
    </location>
</feature>
<keyword evidence="5 8" id="KW-0812">Transmembrane</keyword>
<feature type="transmembrane region" description="Helical" evidence="8">
    <location>
        <begin position="380"/>
        <end position="404"/>
    </location>
</feature>
<feature type="transmembrane region" description="Helical" evidence="8">
    <location>
        <begin position="211"/>
        <end position="234"/>
    </location>
</feature>
<feature type="transmembrane region" description="Helical" evidence="8">
    <location>
        <begin position="152"/>
        <end position="172"/>
    </location>
</feature>
<comment type="subcellular location">
    <subcellularLocation>
        <location evidence="1">Cell inner membrane</location>
        <topology evidence="1">Multi-pass membrane protein</topology>
    </subcellularLocation>
</comment>
<evidence type="ECO:0000256" key="2">
    <source>
        <dbReference type="ARBA" id="ARBA00007520"/>
    </source>
</evidence>
<dbReference type="Gene3D" id="1.20.1720.10">
    <property type="entry name" value="Multidrug resistance protein D"/>
    <property type="match status" value="1"/>
</dbReference>
<dbReference type="PANTHER" id="PTHR23501">
    <property type="entry name" value="MAJOR FACILITATOR SUPERFAMILY"/>
    <property type="match status" value="1"/>
</dbReference>
<dbReference type="InterPro" id="IPR011701">
    <property type="entry name" value="MFS"/>
</dbReference>
<proteinExistence type="inferred from homology"/>
<reference evidence="10" key="1">
    <citation type="submission" date="2021-03" db="EMBL/GenBank/DDBJ databases">
        <title>Whole genome shotgun sequence of Actinoplanes consettensis NBRC 14913.</title>
        <authorList>
            <person name="Komaki H."/>
            <person name="Tamura T."/>
        </authorList>
    </citation>
    <scope>NUCLEOTIDE SEQUENCE</scope>
    <source>
        <strain evidence="10">NBRC 14913</strain>
    </source>
</reference>
<dbReference type="Gene3D" id="1.20.1250.20">
    <property type="entry name" value="MFS general substrate transporter like domains"/>
    <property type="match status" value="1"/>
</dbReference>
<dbReference type="GO" id="GO:0005886">
    <property type="term" value="C:plasma membrane"/>
    <property type="evidence" value="ECO:0007669"/>
    <property type="project" value="UniProtKB-SubCell"/>
</dbReference>
<feature type="transmembrane region" description="Helical" evidence="8">
    <location>
        <begin position="184"/>
        <end position="205"/>
    </location>
</feature>
<dbReference type="InterPro" id="IPR020846">
    <property type="entry name" value="MFS_dom"/>
</dbReference>
<dbReference type="EMBL" id="BOQP01000030">
    <property type="protein sequence ID" value="GIM77409.1"/>
    <property type="molecule type" value="Genomic_DNA"/>
</dbReference>
<feature type="transmembrane region" description="Helical" evidence="8">
    <location>
        <begin position="424"/>
        <end position="443"/>
    </location>
</feature>
<dbReference type="PRINTS" id="PR01036">
    <property type="entry name" value="TCRTETB"/>
</dbReference>
<keyword evidence="4" id="KW-1003">Cell membrane</keyword>
<evidence type="ECO:0000313" key="11">
    <source>
        <dbReference type="Proteomes" id="UP000680865"/>
    </source>
</evidence>
<evidence type="ECO:0000256" key="5">
    <source>
        <dbReference type="ARBA" id="ARBA00022692"/>
    </source>
</evidence>
<accession>A0A919VSP4</accession>
<feature type="transmembrane region" description="Helical" evidence="8">
    <location>
        <begin position="254"/>
        <end position="275"/>
    </location>
</feature>
<name>A0A919VSP4_9ACTN</name>
<dbReference type="PANTHER" id="PTHR23501:SF191">
    <property type="entry name" value="VACUOLAR BASIC AMINO ACID TRANSPORTER 4"/>
    <property type="match status" value="1"/>
</dbReference>
<sequence>MLAAVMLSTALVAIDSTIIATAVPSIVADIGGFAEFPWLFSTYLLAQAVSVPVFGKLADLFGRKPVVLAGIAVFALGSVGGGLAGSIGALIAFRAVQGLGAGAIQPTTMTMIGDLYSVRERAKVQGYIASVWGIASVLGPTLGGVFSEWVSWRWIFFINIPLCLAAAVTIWRRFGERVNRAHPAIDYRGAALLTTGLTLIILGLLEGGQSWAWASVPGIAVLGAGVALLVAFGFAERDVAEPVLPLWVFRRRTLVAAGLTSFGIGAVLLGLTSYIPTYAQTALGASPLLAGFALATLLIGWPIAASQSGKIYLRLGFRGCALIGTAIVLAGSLLLLVLDQRSSVFTVGAVCLLIGLGMGLVGPPTVVVGQSSVGWEDRGVVTANYVFMRSLGSAVGVAVFGAIANATLRGDGTDPVRMTTAVQHVFLGIIALAVLMVAMVTLMPRGDRPDPAAAE</sequence>
<comment type="caution">
    <text evidence="10">The sequence shown here is derived from an EMBL/GenBank/DDBJ whole genome shotgun (WGS) entry which is preliminary data.</text>
</comment>
<feature type="transmembrane region" description="Helical" evidence="8">
    <location>
        <begin position="281"/>
        <end position="303"/>
    </location>
</feature>
<keyword evidence="3" id="KW-0813">Transport</keyword>
<dbReference type="InterPro" id="IPR036259">
    <property type="entry name" value="MFS_trans_sf"/>
</dbReference>
<dbReference type="SUPFAM" id="SSF103473">
    <property type="entry name" value="MFS general substrate transporter"/>
    <property type="match status" value="1"/>
</dbReference>
<feature type="transmembrane region" description="Helical" evidence="8">
    <location>
        <begin position="127"/>
        <end position="146"/>
    </location>
</feature>
<evidence type="ECO:0000256" key="7">
    <source>
        <dbReference type="ARBA" id="ARBA00023136"/>
    </source>
</evidence>
<dbReference type="AlphaFoldDB" id="A0A919VSP4"/>
<feature type="transmembrane region" description="Helical" evidence="8">
    <location>
        <begin position="315"/>
        <end position="338"/>
    </location>
</feature>
<evidence type="ECO:0000256" key="1">
    <source>
        <dbReference type="ARBA" id="ARBA00004429"/>
    </source>
</evidence>
<dbReference type="FunFam" id="1.20.1720.10:FF:000004">
    <property type="entry name" value="EmrB/QacA family drug resistance transporter"/>
    <property type="match status" value="1"/>
</dbReference>
<evidence type="ECO:0000313" key="10">
    <source>
        <dbReference type="EMBL" id="GIM77409.1"/>
    </source>
</evidence>
<evidence type="ECO:0000256" key="3">
    <source>
        <dbReference type="ARBA" id="ARBA00022448"/>
    </source>
</evidence>
<dbReference type="Pfam" id="PF07690">
    <property type="entry name" value="MFS_1"/>
    <property type="match status" value="1"/>
</dbReference>
<organism evidence="10 11">
    <name type="scientific">Winogradskya consettensis</name>
    <dbReference type="NCBI Taxonomy" id="113560"/>
    <lineage>
        <taxon>Bacteria</taxon>
        <taxon>Bacillati</taxon>
        <taxon>Actinomycetota</taxon>
        <taxon>Actinomycetes</taxon>
        <taxon>Micromonosporales</taxon>
        <taxon>Micromonosporaceae</taxon>
        <taxon>Winogradskya</taxon>
    </lineage>
</organism>
<evidence type="ECO:0000256" key="8">
    <source>
        <dbReference type="SAM" id="Phobius"/>
    </source>
</evidence>
<protein>
    <submittedName>
        <fullName evidence="10">MFS transporter</fullName>
    </submittedName>
</protein>
<feature type="transmembrane region" description="Helical" evidence="8">
    <location>
        <begin position="36"/>
        <end position="54"/>
    </location>
</feature>
<dbReference type="PROSITE" id="PS50850">
    <property type="entry name" value="MFS"/>
    <property type="match status" value="1"/>
</dbReference>
<dbReference type="Proteomes" id="UP000680865">
    <property type="component" value="Unassembled WGS sequence"/>
</dbReference>